<proteinExistence type="predicted"/>
<sequence>MPKPFDAPPSLHSGLSGVRAVLRGVAGRGVIVTAPGDSDGVDFVSRCCYPAAGLSDAAVQNLR</sequence>
<keyword evidence="2" id="KW-1185">Reference proteome</keyword>
<evidence type="ECO:0000313" key="2">
    <source>
        <dbReference type="Proteomes" id="UP000294257"/>
    </source>
</evidence>
<dbReference type="RefSeq" id="WP_207222627.1">
    <property type="nucleotide sequence ID" value="NZ_SGWQ01000003.1"/>
</dbReference>
<dbReference type="AlphaFoldDB" id="A0A4Q7KVN5"/>
<organism evidence="1 2">
    <name type="scientific">Herbihabitans rhizosphaerae</name>
    <dbReference type="NCBI Taxonomy" id="1872711"/>
    <lineage>
        <taxon>Bacteria</taxon>
        <taxon>Bacillati</taxon>
        <taxon>Actinomycetota</taxon>
        <taxon>Actinomycetes</taxon>
        <taxon>Pseudonocardiales</taxon>
        <taxon>Pseudonocardiaceae</taxon>
        <taxon>Herbihabitans</taxon>
    </lineage>
</organism>
<gene>
    <name evidence="1" type="ORF">EV193_10318</name>
</gene>
<reference evidence="1 2" key="1">
    <citation type="submission" date="2019-02" db="EMBL/GenBank/DDBJ databases">
        <title>Genomic Encyclopedia of Type Strains, Phase IV (KMG-IV): sequencing the most valuable type-strain genomes for metagenomic binning, comparative biology and taxonomic classification.</title>
        <authorList>
            <person name="Goeker M."/>
        </authorList>
    </citation>
    <scope>NUCLEOTIDE SEQUENCE [LARGE SCALE GENOMIC DNA]</scope>
    <source>
        <strain evidence="1 2">DSM 101727</strain>
    </source>
</reference>
<accession>A0A4Q7KVN5</accession>
<dbReference type="EMBL" id="SGWQ01000003">
    <property type="protein sequence ID" value="RZS40707.1"/>
    <property type="molecule type" value="Genomic_DNA"/>
</dbReference>
<dbReference type="Proteomes" id="UP000294257">
    <property type="component" value="Unassembled WGS sequence"/>
</dbReference>
<protein>
    <submittedName>
        <fullName evidence="1">Uncharacterized protein</fullName>
    </submittedName>
</protein>
<name>A0A4Q7KVN5_9PSEU</name>
<comment type="caution">
    <text evidence="1">The sequence shown here is derived from an EMBL/GenBank/DDBJ whole genome shotgun (WGS) entry which is preliminary data.</text>
</comment>
<evidence type="ECO:0000313" key="1">
    <source>
        <dbReference type="EMBL" id="RZS40707.1"/>
    </source>
</evidence>